<protein>
    <recommendedName>
        <fullName evidence="4">Small-conductance mechanosensitive channel</fullName>
    </recommendedName>
</protein>
<dbReference type="AlphaFoldDB" id="A0A9X3XDI6"/>
<keyword evidence="3" id="KW-1185">Reference proteome</keyword>
<keyword evidence="1" id="KW-0812">Transmembrane</keyword>
<name>A0A9X3XDI6_9BACT</name>
<accession>A0A9X3XDI6</accession>
<keyword evidence="1" id="KW-0472">Membrane</keyword>
<reference evidence="2 3" key="1">
    <citation type="submission" date="2021-04" db="EMBL/GenBank/DDBJ databases">
        <title>Genome analysis of Polyangium sp.</title>
        <authorList>
            <person name="Li Y."/>
            <person name="Wang J."/>
        </authorList>
    </citation>
    <scope>NUCLEOTIDE SEQUENCE [LARGE SCALE GENOMIC DNA]</scope>
    <source>
        <strain evidence="2 3">SDU14</strain>
    </source>
</reference>
<feature type="transmembrane region" description="Helical" evidence="1">
    <location>
        <begin position="22"/>
        <end position="40"/>
    </location>
</feature>
<evidence type="ECO:0000313" key="3">
    <source>
        <dbReference type="Proteomes" id="UP001151081"/>
    </source>
</evidence>
<feature type="transmembrane region" description="Helical" evidence="1">
    <location>
        <begin position="74"/>
        <end position="92"/>
    </location>
</feature>
<comment type="caution">
    <text evidence="2">The sequence shown here is derived from an EMBL/GenBank/DDBJ whole genome shotgun (WGS) entry which is preliminary data.</text>
</comment>
<evidence type="ECO:0000313" key="2">
    <source>
        <dbReference type="EMBL" id="MDC3986096.1"/>
    </source>
</evidence>
<sequence length="243" mass="26129">MDRSTYWLRAAWNDFLAFLPDLLWGLAILIVGYFIARLLASIAKPLLHRVGFDRLIDKLGIAVRADRTEQGSRWGASIVFWVTMLIVAMYAADAWRLGAVASGIAAIIAYLPHVLAAAVIFGAALLFGNWVRARMLETNGTVMPGEAPAATTSQRPLVAGAIRAGILALGAFMALRELQIAEEIVTLAFSLTLGAIALAAALAFGLGSRDVAGRVARRWYEERLGKRAAASTSDDESHLITPP</sequence>
<keyword evidence="1" id="KW-1133">Transmembrane helix</keyword>
<dbReference type="Proteomes" id="UP001151081">
    <property type="component" value="Unassembled WGS sequence"/>
</dbReference>
<dbReference type="Pfam" id="PF05552">
    <property type="entry name" value="MS_channel_1st_1"/>
    <property type="match status" value="1"/>
</dbReference>
<evidence type="ECO:0008006" key="4">
    <source>
        <dbReference type="Google" id="ProtNLM"/>
    </source>
</evidence>
<dbReference type="RefSeq" id="WP_272459371.1">
    <property type="nucleotide sequence ID" value="NZ_JAGTJJ010000035.1"/>
</dbReference>
<gene>
    <name evidence="2" type="ORF">KEG57_36805</name>
</gene>
<dbReference type="InterPro" id="IPR008910">
    <property type="entry name" value="MSC_TM_helix"/>
</dbReference>
<proteinExistence type="predicted"/>
<dbReference type="EMBL" id="JAGTJJ010000035">
    <property type="protein sequence ID" value="MDC3986096.1"/>
    <property type="molecule type" value="Genomic_DNA"/>
</dbReference>
<evidence type="ECO:0000256" key="1">
    <source>
        <dbReference type="SAM" id="Phobius"/>
    </source>
</evidence>
<organism evidence="2 3">
    <name type="scientific">Polyangium jinanense</name>
    <dbReference type="NCBI Taxonomy" id="2829994"/>
    <lineage>
        <taxon>Bacteria</taxon>
        <taxon>Pseudomonadati</taxon>
        <taxon>Myxococcota</taxon>
        <taxon>Polyangia</taxon>
        <taxon>Polyangiales</taxon>
        <taxon>Polyangiaceae</taxon>
        <taxon>Polyangium</taxon>
    </lineage>
</organism>
<feature type="transmembrane region" description="Helical" evidence="1">
    <location>
        <begin position="187"/>
        <end position="208"/>
    </location>
</feature>
<feature type="transmembrane region" description="Helical" evidence="1">
    <location>
        <begin position="157"/>
        <end position="175"/>
    </location>
</feature>
<feature type="transmembrane region" description="Helical" evidence="1">
    <location>
        <begin position="104"/>
        <end position="127"/>
    </location>
</feature>